<organism evidence="2 3">
    <name type="scientific">Microthlaspi erraticum</name>
    <dbReference type="NCBI Taxonomy" id="1685480"/>
    <lineage>
        <taxon>Eukaryota</taxon>
        <taxon>Viridiplantae</taxon>
        <taxon>Streptophyta</taxon>
        <taxon>Embryophyta</taxon>
        <taxon>Tracheophyta</taxon>
        <taxon>Spermatophyta</taxon>
        <taxon>Magnoliopsida</taxon>
        <taxon>eudicotyledons</taxon>
        <taxon>Gunneridae</taxon>
        <taxon>Pentapetalae</taxon>
        <taxon>rosids</taxon>
        <taxon>malvids</taxon>
        <taxon>Brassicales</taxon>
        <taxon>Brassicaceae</taxon>
        <taxon>Coluteocarpeae</taxon>
        <taxon>Microthlaspi</taxon>
    </lineage>
</organism>
<evidence type="ECO:0000313" key="2">
    <source>
        <dbReference type="EMBL" id="CAA7047483.1"/>
    </source>
</evidence>
<dbReference type="Proteomes" id="UP000467841">
    <property type="component" value="Unassembled WGS sequence"/>
</dbReference>
<keyword evidence="3" id="KW-1185">Reference proteome</keyword>
<evidence type="ECO:0000313" key="3">
    <source>
        <dbReference type="Proteomes" id="UP000467841"/>
    </source>
</evidence>
<dbReference type="AlphaFoldDB" id="A0A6D2KH31"/>
<dbReference type="OrthoDB" id="1086576at2759"/>
<reference evidence="2 3" key="1">
    <citation type="submission" date="2020-01" db="EMBL/GenBank/DDBJ databases">
        <authorList>
            <person name="Mishra B."/>
        </authorList>
    </citation>
    <scope>NUCLEOTIDE SEQUENCE [LARGE SCALE GENOMIC DNA]</scope>
</reference>
<dbReference type="EMBL" id="CACVBM020001374">
    <property type="protein sequence ID" value="CAA7047483.1"/>
    <property type="molecule type" value="Genomic_DNA"/>
</dbReference>
<accession>A0A6D2KH31</accession>
<dbReference type="EMBL" id="CACVBM020001316">
    <property type="protein sequence ID" value="CAA7045111.1"/>
    <property type="molecule type" value="Genomic_DNA"/>
</dbReference>
<evidence type="ECO:0000313" key="1">
    <source>
        <dbReference type="EMBL" id="CAA7045111.1"/>
    </source>
</evidence>
<proteinExistence type="predicted"/>
<name>A0A6D2KH31_9BRAS</name>
<gene>
    <name evidence="1" type="ORF">MERR_LOCUS32346</name>
    <name evidence="2" type="ORF">MERR_LOCUS34718</name>
</gene>
<sequence length="134" mass="15177">MGLEALRDTLSASKLVSYGGCMSDHWDSYKGAIMLDHSDSYRRHAGAPTQEEEELAYLFPGHKLSNSGPNMLLFWDVLAPHKLDIWCAEISLERRKESGEIWGTVEWSEAVMTRNPPPPHHLHCKLLYSVSLNL</sequence>
<protein>
    <submittedName>
        <fullName evidence="2">Uncharacterized protein</fullName>
    </submittedName>
</protein>